<dbReference type="EMBL" id="CP012673">
    <property type="protein sequence ID" value="AUX40440.1"/>
    <property type="molecule type" value="Genomic_DNA"/>
</dbReference>
<feature type="signal peptide" evidence="5">
    <location>
        <begin position="1"/>
        <end position="28"/>
    </location>
</feature>
<keyword evidence="2 4" id="KW-0408">Iron</keyword>
<dbReference type="InterPro" id="IPR036939">
    <property type="entry name" value="Cu2_ascorb_mOase_N_sf"/>
</dbReference>
<keyword evidence="5" id="KW-0732">Signal</keyword>
<dbReference type="PROSITE" id="PS51007">
    <property type="entry name" value="CYTC"/>
    <property type="match status" value="1"/>
</dbReference>
<evidence type="ECO:0000256" key="3">
    <source>
        <dbReference type="ARBA" id="ARBA00023157"/>
    </source>
</evidence>
<accession>A0A2L0EMD2</accession>
<dbReference type="GO" id="GO:0005507">
    <property type="term" value="F:copper ion binding"/>
    <property type="evidence" value="ECO:0007669"/>
    <property type="project" value="InterPro"/>
</dbReference>
<dbReference type="GO" id="GO:0009055">
    <property type="term" value="F:electron transfer activity"/>
    <property type="evidence" value="ECO:0007669"/>
    <property type="project" value="InterPro"/>
</dbReference>
<dbReference type="Gene3D" id="2.60.120.310">
    <property type="entry name" value="Copper type II, ascorbate-dependent monooxygenase, N-terminal domain"/>
    <property type="match status" value="1"/>
</dbReference>
<evidence type="ECO:0000256" key="2">
    <source>
        <dbReference type="ARBA" id="ARBA00023004"/>
    </source>
</evidence>
<dbReference type="GO" id="GO:0016715">
    <property type="term" value="F:oxidoreductase activity, acting on paired donors, with incorporation or reduction of molecular oxygen, reduced ascorbate as one donor, and incorporation of one atom of oxygen"/>
    <property type="evidence" value="ECO:0007669"/>
    <property type="project" value="InterPro"/>
</dbReference>
<keyword evidence="1 4" id="KW-0479">Metal-binding</keyword>
<dbReference type="InterPro" id="IPR009056">
    <property type="entry name" value="Cyt_c-like_dom"/>
</dbReference>
<proteinExistence type="predicted"/>
<evidence type="ECO:0000256" key="1">
    <source>
        <dbReference type="ARBA" id="ARBA00022723"/>
    </source>
</evidence>
<feature type="chain" id="PRO_5014636330" description="Cytochrome c domain-containing protein" evidence="5">
    <location>
        <begin position="29"/>
        <end position="493"/>
    </location>
</feature>
<dbReference type="InterPro" id="IPR014784">
    <property type="entry name" value="Cu2_ascorb_mOase-like_C"/>
</dbReference>
<dbReference type="Proteomes" id="UP000238348">
    <property type="component" value="Chromosome"/>
</dbReference>
<evidence type="ECO:0000313" key="8">
    <source>
        <dbReference type="Proteomes" id="UP000238348"/>
    </source>
</evidence>
<dbReference type="Gene3D" id="2.60.120.230">
    <property type="match status" value="1"/>
</dbReference>
<reference evidence="7 8" key="1">
    <citation type="submission" date="2015-09" db="EMBL/GenBank/DDBJ databases">
        <title>Sorangium comparison.</title>
        <authorList>
            <person name="Zaburannyi N."/>
            <person name="Bunk B."/>
            <person name="Overmann J."/>
            <person name="Mueller R."/>
        </authorList>
    </citation>
    <scope>NUCLEOTIDE SEQUENCE [LARGE SCALE GENOMIC DNA]</scope>
    <source>
        <strain evidence="7 8">So ce26</strain>
    </source>
</reference>
<dbReference type="RefSeq" id="WP_234023508.1">
    <property type="nucleotide sequence ID" value="NZ_CP012673.1"/>
</dbReference>
<evidence type="ECO:0000259" key="6">
    <source>
        <dbReference type="PROSITE" id="PS51007"/>
    </source>
</evidence>
<keyword evidence="4" id="KW-0349">Heme</keyword>
<organism evidence="7 8">
    <name type="scientific">Sorangium cellulosum</name>
    <name type="common">Polyangium cellulosum</name>
    <dbReference type="NCBI Taxonomy" id="56"/>
    <lineage>
        <taxon>Bacteria</taxon>
        <taxon>Pseudomonadati</taxon>
        <taxon>Myxococcota</taxon>
        <taxon>Polyangia</taxon>
        <taxon>Polyangiales</taxon>
        <taxon>Polyangiaceae</taxon>
        <taxon>Sorangium</taxon>
    </lineage>
</organism>
<dbReference type="AlphaFoldDB" id="A0A2L0EMD2"/>
<evidence type="ECO:0000256" key="4">
    <source>
        <dbReference type="PROSITE-ProRule" id="PRU00433"/>
    </source>
</evidence>
<dbReference type="SUPFAM" id="SSF49742">
    <property type="entry name" value="PHM/PNGase F"/>
    <property type="match status" value="2"/>
</dbReference>
<evidence type="ECO:0000313" key="7">
    <source>
        <dbReference type="EMBL" id="AUX40440.1"/>
    </source>
</evidence>
<protein>
    <recommendedName>
        <fullName evidence="6">Cytochrome c domain-containing protein</fullName>
    </recommendedName>
</protein>
<keyword evidence="3" id="KW-1015">Disulfide bond</keyword>
<sequence>MPASLRSRSIARVSLSALTLALALPAAASFTGCSGGDEPTEPQAAGSSPTFHKDVEPILQKSCMGCHSAGNIAPFSLTAYDEAKAVAALMVQTTKAGTMPPFAVRDTDECSTRHAWKGDIRLSDEEIGTLEAWSKAGTPKGDPKDAPAPFVPGSPDLPGMTLEVHPNEPYVTAGEQDEFRCFVIDPGLTEDQYLNGLQMVPGNHKVVHHGVIAIDPEGRSASLAGPDGSFPCGAGEIPNGAEIGSLELLTAWAPGADPVDLPEGVGQLIPKGSLIMMQIHYHPAGTTADPDLTRIQLRLTKEKPKYGFLYHLIGNFDLPVGELGFGLLPGPGDKNGVEFLIPADSKNHVETEQLTIPAPDSPGSQQMPFPPGTRIYGEFLHMHYLGFDEKVTVTRANGSPDQPKEECLAHAPKWEFGWQRSYSYDAPIETLPTLEPGDVLQIRCTYNNSTDNPYVVKALKEANMNATIDVAYGEGNTFDEMCVAGLSLVYPMP</sequence>
<dbReference type="InterPro" id="IPR008977">
    <property type="entry name" value="PHM/PNGase_F_dom_sf"/>
</dbReference>
<evidence type="ECO:0000256" key="5">
    <source>
        <dbReference type="SAM" id="SignalP"/>
    </source>
</evidence>
<dbReference type="GO" id="GO:0020037">
    <property type="term" value="F:heme binding"/>
    <property type="evidence" value="ECO:0007669"/>
    <property type="project" value="InterPro"/>
</dbReference>
<dbReference type="PROSITE" id="PS51257">
    <property type="entry name" value="PROKAR_LIPOPROTEIN"/>
    <property type="match status" value="1"/>
</dbReference>
<name>A0A2L0EMD2_SORCE</name>
<gene>
    <name evidence="7" type="ORF">SOCE26_018410</name>
</gene>
<feature type="domain" description="Cytochrome c" evidence="6">
    <location>
        <begin position="42"/>
        <end position="138"/>
    </location>
</feature>